<reference evidence="3 4" key="1">
    <citation type="journal article" date="2016" name="Nat. Commun.">
        <title>Extremotolerant tardigrade genome and improved radiotolerance of human cultured cells by tardigrade-unique protein.</title>
        <authorList>
            <person name="Hashimoto T."/>
            <person name="Horikawa D.D."/>
            <person name="Saito Y."/>
            <person name="Kuwahara H."/>
            <person name="Kozuka-Hata H."/>
            <person name="Shin-I T."/>
            <person name="Minakuchi Y."/>
            <person name="Ohishi K."/>
            <person name="Motoyama A."/>
            <person name="Aizu T."/>
            <person name="Enomoto A."/>
            <person name="Kondo K."/>
            <person name="Tanaka S."/>
            <person name="Hara Y."/>
            <person name="Koshikawa S."/>
            <person name="Sagara H."/>
            <person name="Miura T."/>
            <person name="Yokobori S."/>
            <person name="Miyagawa K."/>
            <person name="Suzuki Y."/>
            <person name="Kubo T."/>
            <person name="Oyama M."/>
            <person name="Kohara Y."/>
            <person name="Fujiyama A."/>
            <person name="Arakawa K."/>
            <person name="Katayama T."/>
            <person name="Toyoda A."/>
            <person name="Kunieda T."/>
        </authorList>
    </citation>
    <scope>NUCLEOTIDE SEQUENCE [LARGE SCALE GENOMIC DNA]</scope>
    <source>
        <strain evidence="3 4">YOKOZUNA-1</strain>
    </source>
</reference>
<keyword evidence="2" id="KW-0812">Transmembrane</keyword>
<feature type="transmembrane region" description="Helical" evidence="2">
    <location>
        <begin position="76"/>
        <end position="94"/>
    </location>
</feature>
<evidence type="ECO:0000313" key="3">
    <source>
        <dbReference type="EMBL" id="GAV06823.1"/>
    </source>
</evidence>
<dbReference type="EMBL" id="BDGG01000014">
    <property type="protein sequence ID" value="GAV06823.1"/>
    <property type="molecule type" value="Genomic_DNA"/>
</dbReference>
<feature type="compositionally biased region" description="Polar residues" evidence="1">
    <location>
        <begin position="14"/>
        <end position="29"/>
    </location>
</feature>
<dbReference type="AlphaFoldDB" id="A0A1D1W261"/>
<accession>A0A1D1W261</accession>
<sequence length="105" mass="11832">MQPTSLERHFGPTSPVQPRSDSPNRSPLSSGRVPATVRLRPKNGKDLLFASMKNALPSQQRSLGCCNVLGETNFGVWYFVMLHIMFCFAQLACFKNRKKFKGRSQ</sequence>
<dbReference type="Proteomes" id="UP000186922">
    <property type="component" value="Unassembled WGS sequence"/>
</dbReference>
<gene>
    <name evidence="3" type="primary">RvY_16744-1</name>
    <name evidence="3" type="synonym">RvY_16744.1</name>
    <name evidence="3" type="ORF">RvY_16744</name>
</gene>
<feature type="region of interest" description="Disordered" evidence="1">
    <location>
        <begin position="1"/>
        <end position="36"/>
    </location>
</feature>
<keyword evidence="2" id="KW-0472">Membrane</keyword>
<evidence type="ECO:0000256" key="2">
    <source>
        <dbReference type="SAM" id="Phobius"/>
    </source>
</evidence>
<proteinExistence type="predicted"/>
<organism evidence="3 4">
    <name type="scientific">Ramazzottius varieornatus</name>
    <name type="common">Water bear</name>
    <name type="synonym">Tardigrade</name>
    <dbReference type="NCBI Taxonomy" id="947166"/>
    <lineage>
        <taxon>Eukaryota</taxon>
        <taxon>Metazoa</taxon>
        <taxon>Ecdysozoa</taxon>
        <taxon>Tardigrada</taxon>
        <taxon>Eutardigrada</taxon>
        <taxon>Parachela</taxon>
        <taxon>Hypsibioidea</taxon>
        <taxon>Ramazzottiidae</taxon>
        <taxon>Ramazzottius</taxon>
    </lineage>
</organism>
<feature type="compositionally biased region" description="Basic and acidic residues" evidence="1">
    <location>
        <begin position="1"/>
        <end position="10"/>
    </location>
</feature>
<keyword evidence="4" id="KW-1185">Reference proteome</keyword>
<keyword evidence="2" id="KW-1133">Transmembrane helix</keyword>
<name>A0A1D1W261_RAMVA</name>
<evidence type="ECO:0000313" key="4">
    <source>
        <dbReference type="Proteomes" id="UP000186922"/>
    </source>
</evidence>
<comment type="caution">
    <text evidence="3">The sequence shown here is derived from an EMBL/GenBank/DDBJ whole genome shotgun (WGS) entry which is preliminary data.</text>
</comment>
<evidence type="ECO:0000256" key="1">
    <source>
        <dbReference type="SAM" id="MobiDB-lite"/>
    </source>
</evidence>
<protein>
    <submittedName>
        <fullName evidence="3">Uncharacterized protein</fullName>
    </submittedName>
</protein>